<dbReference type="PROSITE" id="PS51007">
    <property type="entry name" value="CYTC"/>
    <property type="match status" value="2"/>
</dbReference>
<keyword evidence="3 8" id="KW-0349">Heme</keyword>
<evidence type="ECO:0000313" key="12">
    <source>
        <dbReference type="Proteomes" id="UP000663570"/>
    </source>
</evidence>
<dbReference type="EMBL" id="CP071060">
    <property type="protein sequence ID" value="QSI77157.1"/>
    <property type="molecule type" value="Genomic_DNA"/>
</dbReference>
<proteinExistence type="predicted"/>
<comment type="subcellular location">
    <subcellularLocation>
        <location evidence="1">Periplasm</location>
    </subcellularLocation>
</comment>
<sequence>MRSMIFVLAMLASTPVLAEVPASLSGPQFDAALQQKGDPARGKAVFAECAGCHHKDASGRSSGTIPRLAGQHASVIRKQLLDIRTGKRNNPLMAPILDDPDLTLDAIADVASYLASLPVAGPTGKGPGTMIGRGRSLYVQDCARCHGANGEGIAEQFNPRLVGQHYGYLLRELKLIRSGERGNSNANMVGVLKPYAESDLEALADFLSQLPAP</sequence>
<evidence type="ECO:0000256" key="9">
    <source>
        <dbReference type="SAM" id="SignalP"/>
    </source>
</evidence>
<dbReference type="Proteomes" id="UP000663570">
    <property type="component" value="Chromosome"/>
</dbReference>
<evidence type="ECO:0000256" key="5">
    <source>
        <dbReference type="ARBA" id="ARBA00022764"/>
    </source>
</evidence>
<feature type="chain" id="PRO_5047348876" evidence="9">
    <location>
        <begin position="19"/>
        <end position="213"/>
    </location>
</feature>
<keyword evidence="9" id="KW-0732">Signal</keyword>
<feature type="domain" description="Cytochrome c" evidence="10">
    <location>
        <begin position="129"/>
        <end position="211"/>
    </location>
</feature>
<dbReference type="Gene3D" id="1.10.760.10">
    <property type="entry name" value="Cytochrome c-like domain"/>
    <property type="match status" value="2"/>
</dbReference>
<feature type="domain" description="Cytochrome c" evidence="10">
    <location>
        <begin position="37"/>
        <end position="118"/>
    </location>
</feature>
<evidence type="ECO:0000256" key="1">
    <source>
        <dbReference type="ARBA" id="ARBA00004418"/>
    </source>
</evidence>
<dbReference type="InterPro" id="IPR036909">
    <property type="entry name" value="Cyt_c-like_dom_sf"/>
</dbReference>
<evidence type="ECO:0000256" key="3">
    <source>
        <dbReference type="ARBA" id="ARBA00022617"/>
    </source>
</evidence>
<dbReference type="SUPFAM" id="SSF46626">
    <property type="entry name" value="Cytochrome c"/>
    <property type="match status" value="2"/>
</dbReference>
<evidence type="ECO:0000256" key="2">
    <source>
        <dbReference type="ARBA" id="ARBA00022448"/>
    </source>
</evidence>
<keyword evidence="4 8" id="KW-0479">Metal-binding</keyword>
<dbReference type="InterPro" id="IPR024167">
    <property type="entry name" value="Cytochrome_c4-like"/>
</dbReference>
<evidence type="ECO:0000256" key="7">
    <source>
        <dbReference type="ARBA" id="ARBA00023004"/>
    </source>
</evidence>
<dbReference type="PANTHER" id="PTHR33751:SF9">
    <property type="entry name" value="CYTOCHROME C4"/>
    <property type="match status" value="1"/>
</dbReference>
<dbReference type="PIRSF" id="PIRSF000005">
    <property type="entry name" value="Cytochrome_c4"/>
    <property type="match status" value="1"/>
</dbReference>
<accession>A0ABX7M5X3</accession>
<dbReference type="Pfam" id="PF00034">
    <property type="entry name" value="Cytochrom_C"/>
    <property type="match status" value="2"/>
</dbReference>
<gene>
    <name evidence="11" type="ORF">JY500_00460</name>
</gene>
<dbReference type="InterPro" id="IPR009056">
    <property type="entry name" value="Cyt_c-like_dom"/>
</dbReference>
<keyword evidence="7 8" id="KW-0408">Iron</keyword>
<evidence type="ECO:0000259" key="10">
    <source>
        <dbReference type="PROSITE" id="PS51007"/>
    </source>
</evidence>
<keyword evidence="12" id="KW-1185">Reference proteome</keyword>
<protein>
    <submittedName>
        <fullName evidence="11">C-type cytochrome</fullName>
    </submittedName>
</protein>
<dbReference type="InterPro" id="IPR050597">
    <property type="entry name" value="Cytochrome_c_Oxidase_Subunit"/>
</dbReference>
<evidence type="ECO:0000313" key="11">
    <source>
        <dbReference type="EMBL" id="QSI77157.1"/>
    </source>
</evidence>
<dbReference type="RefSeq" id="WP_206254688.1">
    <property type="nucleotide sequence ID" value="NZ_CP071060.1"/>
</dbReference>
<evidence type="ECO:0000256" key="6">
    <source>
        <dbReference type="ARBA" id="ARBA00022982"/>
    </source>
</evidence>
<dbReference type="PANTHER" id="PTHR33751">
    <property type="entry name" value="CBB3-TYPE CYTOCHROME C OXIDASE SUBUNIT FIXP"/>
    <property type="match status" value="1"/>
</dbReference>
<reference evidence="11 12" key="1">
    <citation type="submission" date="2021-02" db="EMBL/GenBank/DDBJ databases">
        <title>Niveibacterium changnyeongensis HC41.</title>
        <authorList>
            <person name="Kang M."/>
        </authorList>
    </citation>
    <scope>NUCLEOTIDE SEQUENCE [LARGE SCALE GENOMIC DNA]</scope>
    <source>
        <strain evidence="11 12">HC41</strain>
    </source>
</reference>
<feature type="signal peptide" evidence="9">
    <location>
        <begin position="1"/>
        <end position="18"/>
    </location>
</feature>
<evidence type="ECO:0000256" key="8">
    <source>
        <dbReference type="PROSITE-ProRule" id="PRU00433"/>
    </source>
</evidence>
<organism evidence="11 12">
    <name type="scientific">Niveibacterium microcysteis</name>
    <dbReference type="NCBI Taxonomy" id="2811415"/>
    <lineage>
        <taxon>Bacteria</taxon>
        <taxon>Pseudomonadati</taxon>
        <taxon>Pseudomonadota</taxon>
        <taxon>Betaproteobacteria</taxon>
        <taxon>Rhodocyclales</taxon>
        <taxon>Rhodocyclaceae</taxon>
        <taxon>Niveibacterium</taxon>
    </lineage>
</organism>
<keyword evidence="6" id="KW-0249">Electron transport</keyword>
<evidence type="ECO:0000256" key="4">
    <source>
        <dbReference type="ARBA" id="ARBA00022723"/>
    </source>
</evidence>
<name>A0ABX7M5X3_9RHOO</name>
<keyword evidence="2" id="KW-0813">Transport</keyword>
<keyword evidence="5" id="KW-0574">Periplasm</keyword>